<keyword evidence="3" id="KW-1185">Reference proteome</keyword>
<feature type="non-terminal residue" evidence="2">
    <location>
        <position position="1"/>
    </location>
</feature>
<dbReference type="EMBL" id="BLLF01000623">
    <property type="protein sequence ID" value="GFH13531.1"/>
    <property type="molecule type" value="Genomic_DNA"/>
</dbReference>
<feature type="compositionally biased region" description="Basic and acidic residues" evidence="1">
    <location>
        <begin position="69"/>
        <end position="78"/>
    </location>
</feature>
<dbReference type="AlphaFoldDB" id="A0A699YVE6"/>
<gene>
    <name evidence="2" type="ORF">HaLaN_09431</name>
</gene>
<feature type="compositionally biased region" description="Polar residues" evidence="1">
    <location>
        <begin position="81"/>
        <end position="94"/>
    </location>
</feature>
<evidence type="ECO:0000256" key="1">
    <source>
        <dbReference type="SAM" id="MobiDB-lite"/>
    </source>
</evidence>
<evidence type="ECO:0000313" key="3">
    <source>
        <dbReference type="Proteomes" id="UP000485058"/>
    </source>
</evidence>
<dbReference type="Proteomes" id="UP000485058">
    <property type="component" value="Unassembled WGS sequence"/>
</dbReference>
<comment type="caution">
    <text evidence="2">The sequence shown here is derived from an EMBL/GenBank/DDBJ whole genome shotgun (WGS) entry which is preliminary data.</text>
</comment>
<feature type="non-terminal residue" evidence="2">
    <location>
        <position position="94"/>
    </location>
</feature>
<reference evidence="2 3" key="1">
    <citation type="submission" date="2020-02" db="EMBL/GenBank/DDBJ databases">
        <title>Draft genome sequence of Haematococcus lacustris strain NIES-144.</title>
        <authorList>
            <person name="Morimoto D."/>
            <person name="Nakagawa S."/>
            <person name="Yoshida T."/>
            <person name="Sawayama S."/>
        </authorList>
    </citation>
    <scope>NUCLEOTIDE SEQUENCE [LARGE SCALE GENOMIC DNA]</scope>
    <source>
        <strain evidence="2 3">NIES-144</strain>
    </source>
</reference>
<keyword evidence="2" id="KW-0282">Flagellum</keyword>
<evidence type="ECO:0000313" key="2">
    <source>
        <dbReference type="EMBL" id="GFH13531.1"/>
    </source>
</evidence>
<protein>
    <submittedName>
        <fullName evidence="2">Dynein, 78 kDa intermediate chain, flagellar outer arm</fullName>
    </submittedName>
</protein>
<sequence>MCSQKVVKKARLTKLLFNPKWPVILVGDDKGCVTSLKLSPNLRRRCIPEKGQKETAEDLEVGKLERVMDVARRSDPEAHASSPTPAGSQANGHS</sequence>
<accession>A0A699YVE6</accession>
<name>A0A699YVE6_HAELA</name>
<proteinExistence type="predicted"/>
<keyword evidence="2" id="KW-0966">Cell projection</keyword>
<keyword evidence="2" id="KW-0969">Cilium</keyword>
<organism evidence="2 3">
    <name type="scientific">Haematococcus lacustris</name>
    <name type="common">Green alga</name>
    <name type="synonym">Haematococcus pluvialis</name>
    <dbReference type="NCBI Taxonomy" id="44745"/>
    <lineage>
        <taxon>Eukaryota</taxon>
        <taxon>Viridiplantae</taxon>
        <taxon>Chlorophyta</taxon>
        <taxon>core chlorophytes</taxon>
        <taxon>Chlorophyceae</taxon>
        <taxon>CS clade</taxon>
        <taxon>Chlamydomonadales</taxon>
        <taxon>Haematococcaceae</taxon>
        <taxon>Haematococcus</taxon>
    </lineage>
</organism>
<feature type="region of interest" description="Disordered" evidence="1">
    <location>
        <begin position="69"/>
        <end position="94"/>
    </location>
</feature>